<accession>A0A0S3RF05</accession>
<reference evidence="2 3" key="1">
    <citation type="journal article" date="2015" name="Sci. Rep.">
        <title>The power of single molecule real-time sequencing technology in the de novo assembly of a eukaryotic genome.</title>
        <authorList>
            <person name="Sakai H."/>
            <person name="Naito K."/>
            <person name="Ogiso-Tanaka E."/>
            <person name="Takahashi Y."/>
            <person name="Iseki K."/>
            <person name="Muto C."/>
            <person name="Satou K."/>
            <person name="Teruya K."/>
            <person name="Shiroma A."/>
            <person name="Shimoji M."/>
            <person name="Hirano T."/>
            <person name="Itoh T."/>
            <person name="Kaga A."/>
            <person name="Tomooka N."/>
        </authorList>
    </citation>
    <scope>NUCLEOTIDE SEQUENCE [LARGE SCALE GENOMIC DNA]</scope>
    <source>
        <strain evidence="3">cv. Shumari</strain>
    </source>
</reference>
<dbReference type="PANTHER" id="PTHR47266">
    <property type="entry name" value="ENDONUCLEASE-RELATED"/>
    <property type="match status" value="1"/>
</dbReference>
<dbReference type="Proteomes" id="UP000291084">
    <property type="component" value="Chromosome 2"/>
</dbReference>
<keyword evidence="3" id="KW-1185">Reference proteome</keyword>
<dbReference type="OrthoDB" id="1739170at2759"/>
<proteinExistence type="predicted"/>
<organism evidence="2 3">
    <name type="scientific">Vigna angularis var. angularis</name>
    <dbReference type="NCBI Taxonomy" id="157739"/>
    <lineage>
        <taxon>Eukaryota</taxon>
        <taxon>Viridiplantae</taxon>
        <taxon>Streptophyta</taxon>
        <taxon>Embryophyta</taxon>
        <taxon>Tracheophyta</taxon>
        <taxon>Spermatophyta</taxon>
        <taxon>Magnoliopsida</taxon>
        <taxon>eudicotyledons</taxon>
        <taxon>Gunneridae</taxon>
        <taxon>Pentapetalae</taxon>
        <taxon>rosids</taxon>
        <taxon>fabids</taxon>
        <taxon>Fabales</taxon>
        <taxon>Fabaceae</taxon>
        <taxon>Papilionoideae</taxon>
        <taxon>50 kb inversion clade</taxon>
        <taxon>NPAAA clade</taxon>
        <taxon>indigoferoid/millettioid clade</taxon>
        <taxon>Phaseoleae</taxon>
        <taxon>Vigna</taxon>
    </lineage>
</organism>
<evidence type="ECO:0000259" key="1">
    <source>
        <dbReference type="Pfam" id="PF17921"/>
    </source>
</evidence>
<dbReference type="AlphaFoldDB" id="A0A0S3RF05"/>
<dbReference type="InterPro" id="IPR041588">
    <property type="entry name" value="Integrase_H2C2"/>
</dbReference>
<feature type="domain" description="Integrase zinc-binding" evidence="1">
    <location>
        <begin position="2"/>
        <end position="55"/>
    </location>
</feature>
<dbReference type="Gene3D" id="1.10.340.70">
    <property type="match status" value="1"/>
</dbReference>
<dbReference type="EMBL" id="AP015035">
    <property type="protein sequence ID" value="BAT79159.1"/>
    <property type="molecule type" value="Genomic_DNA"/>
</dbReference>
<evidence type="ECO:0000313" key="3">
    <source>
        <dbReference type="Proteomes" id="UP000291084"/>
    </source>
</evidence>
<dbReference type="InterPro" id="IPR052160">
    <property type="entry name" value="Gypsy_RT_Integrase-like"/>
</dbReference>
<dbReference type="Pfam" id="PF17921">
    <property type="entry name" value="Integrase_H2C2"/>
    <property type="match status" value="1"/>
</dbReference>
<name>A0A0S3RF05_PHAAN</name>
<protein>
    <recommendedName>
        <fullName evidence="1">Integrase zinc-binding domain-containing protein</fullName>
    </recommendedName>
</protein>
<evidence type="ECO:0000313" key="2">
    <source>
        <dbReference type="EMBL" id="BAT79159.1"/>
    </source>
</evidence>
<sequence>KEEVEGILWHCHESPYRGHFSGERTTVKVLQSRFYWPTLFKDAHKHVRNCDKCQRIGTISRRHEMPLQGILEVEVFDC</sequence>
<gene>
    <name evidence="2" type="primary">Vigan.02G198500</name>
    <name evidence="2" type="ORF">VIGAN_02198500</name>
</gene>
<feature type="non-terminal residue" evidence="2">
    <location>
        <position position="1"/>
    </location>
</feature>